<dbReference type="EMBL" id="SHMC01000004">
    <property type="protein sequence ID" value="TAA24330.1"/>
    <property type="molecule type" value="Genomic_DNA"/>
</dbReference>
<accession>A0A4Q8L810</accession>
<dbReference type="RefSeq" id="WP_130551669.1">
    <property type="nucleotide sequence ID" value="NZ_SHMC01000004.1"/>
</dbReference>
<feature type="domain" description="AsmA" evidence="3">
    <location>
        <begin position="18"/>
        <end position="144"/>
    </location>
</feature>
<evidence type="ECO:0000256" key="1">
    <source>
        <dbReference type="SAM" id="MobiDB-lite"/>
    </source>
</evidence>
<feature type="compositionally biased region" description="Low complexity" evidence="1">
    <location>
        <begin position="359"/>
        <end position="368"/>
    </location>
</feature>
<dbReference type="PANTHER" id="PTHR30441:SF9">
    <property type="entry name" value="ASMA FAMILY PROTEIN YHJG"/>
    <property type="match status" value="1"/>
</dbReference>
<dbReference type="InterPro" id="IPR007844">
    <property type="entry name" value="AsmA"/>
</dbReference>
<sequence length="654" mass="70344">MTPAETPPRPFVRAHPVLTALGIVAVLIVLLIIFWDWNWFKGPVERMVSAKTGRAFHIDGNLDVDLGRISTIRADGLRLANADWALETAPEMATVQRLELDVDVPQLLFHRSVSLPAIRITQPVVELQNRTTAQGGGNWNFKSDEPSQDSGMDVRFGAVIVDALRLHYLDPPNKTDLRVQASSGKADAQYRAPPIDLTGAGRWGANAFTLKGRIQSPLDLTQSERPYRIDLNAAAGATRAHARGTLIDPLHLGGFDLRMALSGQDLADLYPLIGVALPETPPYAIDGTLTREGNVWHYDRFAGKVGDSDLGGSAAVTVGGPRLKLQADLVSKRLDFDDLAGFVNAPSKGGSDETRSAKQEAQAAKLAASPRVLPQEHYNLSKLRSMDADVRLKATRINAPKLPLDDMDAHLVLNDGLLQLQPLNFGVAGGELRSNIRMDARQPVIRTRAQIAVRTLNLGQLFPNVKLTQDAVGRIGGGIDIDTTGNSIADMAANANGQFGVGMGKGHLPQLLVELAGLDVTQSLGYLFDRDKQIPIRCAFADFGIKDGLMQTRAMAFDTTDTIVLGDGSINLKDESLDLVLRPRPKDRSILSFRTPLDIGGTFKDPSFHPDLKKLGLRGAVALALGSIAPPAALLATLDLGGGEDANCGGQYAK</sequence>
<proteinExistence type="predicted"/>
<comment type="caution">
    <text evidence="4">The sequence shown here is derived from an EMBL/GenBank/DDBJ whole genome shotgun (WGS) entry which is preliminary data.</text>
</comment>
<dbReference type="Pfam" id="PF05170">
    <property type="entry name" value="AsmA"/>
    <property type="match status" value="2"/>
</dbReference>
<dbReference type="PANTHER" id="PTHR30441">
    <property type="entry name" value="DUF748 DOMAIN-CONTAINING PROTEIN"/>
    <property type="match status" value="1"/>
</dbReference>
<reference evidence="4 5" key="1">
    <citation type="submission" date="2019-02" db="EMBL/GenBank/DDBJ databases">
        <title>WGS of Pseudoxanthomonas species novum from clinical isolates.</title>
        <authorList>
            <person name="Bernier A.-M."/>
            <person name="Bernard K."/>
            <person name="Vachon A."/>
        </authorList>
    </citation>
    <scope>NUCLEOTIDE SEQUENCE [LARGE SCALE GENOMIC DNA]</scope>
    <source>
        <strain evidence="4 5">NML171200</strain>
    </source>
</reference>
<keyword evidence="2" id="KW-0472">Membrane</keyword>
<dbReference type="InterPro" id="IPR052894">
    <property type="entry name" value="AsmA-related"/>
</dbReference>
<evidence type="ECO:0000313" key="4">
    <source>
        <dbReference type="EMBL" id="TAA24330.1"/>
    </source>
</evidence>
<evidence type="ECO:0000256" key="2">
    <source>
        <dbReference type="SAM" id="Phobius"/>
    </source>
</evidence>
<gene>
    <name evidence="4" type="ORF">EA660_11365</name>
</gene>
<feature type="transmembrane region" description="Helical" evidence="2">
    <location>
        <begin position="17"/>
        <end position="37"/>
    </location>
</feature>
<evidence type="ECO:0000259" key="3">
    <source>
        <dbReference type="Pfam" id="PF05170"/>
    </source>
</evidence>
<organism evidence="4 5">
    <name type="scientific">Pseudoxanthomonas winnipegensis</name>
    <dbReference type="NCBI Taxonomy" id="2480810"/>
    <lineage>
        <taxon>Bacteria</taxon>
        <taxon>Pseudomonadati</taxon>
        <taxon>Pseudomonadota</taxon>
        <taxon>Gammaproteobacteria</taxon>
        <taxon>Lysobacterales</taxon>
        <taxon>Lysobacteraceae</taxon>
        <taxon>Pseudoxanthomonas</taxon>
    </lineage>
</organism>
<name>A0A4Q8L810_9GAMM</name>
<keyword evidence="2" id="KW-0812">Transmembrane</keyword>
<feature type="region of interest" description="Disordered" evidence="1">
    <location>
        <begin position="347"/>
        <end position="368"/>
    </location>
</feature>
<dbReference type="OrthoDB" id="5749006at2"/>
<dbReference type="GO" id="GO:0005886">
    <property type="term" value="C:plasma membrane"/>
    <property type="evidence" value="ECO:0007669"/>
    <property type="project" value="TreeGrafter"/>
</dbReference>
<feature type="domain" description="AsmA" evidence="3">
    <location>
        <begin position="206"/>
        <end position="553"/>
    </location>
</feature>
<protein>
    <submittedName>
        <fullName evidence="4">AsmA family protein</fullName>
    </submittedName>
</protein>
<dbReference type="GO" id="GO:0090313">
    <property type="term" value="P:regulation of protein targeting to membrane"/>
    <property type="evidence" value="ECO:0007669"/>
    <property type="project" value="TreeGrafter"/>
</dbReference>
<keyword evidence="2" id="KW-1133">Transmembrane helix</keyword>
<evidence type="ECO:0000313" key="5">
    <source>
        <dbReference type="Proteomes" id="UP000292627"/>
    </source>
</evidence>
<dbReference type="AlphaFoldDB" id="A0A4Q8L810"/>
<dbReference type="Proteomes" id="UP000292627">
    <property type="component" value="Unassembled WGS sequence"/>
</dbReference>